<dbReference type="PANTHER" id="PTHR37248:SF1">
    <property type="entry name" value="TRANSLATION INITIATION FACTOR"/>
    <property type="match status" value="1"/>
</dbReference>
<organism evidence="2 3">
    <name type="scientific">Cocos nucifera</name>
    <name type="common">Coconut palm</name>
    <dbReference type="NCBI Taxonomy" id="13894"/>
    <lineage>
        <taxon>Eukaryota</taxon>
        <taxon>Viridiplantae</taxon>
        <taxon>Streptophyta</taxon>
        <taxon>Embryophyta</taxon>
        <taxon>Tracheophyta</taxon>
        <taxon>Spermatophyta</taxon>
        <taxon>Magnoliopsida</taxon>
        <taxon>Liliopsida</taxon>
        <taxon>Arecaceae</taxon>
        <taxon>Arecoideae</taxon>
        <taxon>Cocoseae</taxon>
        <taxon>Attaleinae</taxon>
        <taxon>Cocos</taxon>
    </lineage>
</organism>
<evidence type="ECO:0000256" key="1">
    <source>
        <dbReference type="SAM" id="MobiDB-lite"/>
    </source>
</evidence>
<sequence length="176" mass="20445">MARRGRKRAIMESPPKPKTDREAVPSENGSTQFVERQRAFNNREAKIYPWIVERRIAAIQAIFAAETENLLSRLRLLRSYLSKEQLETPAKTFFQENLPNPSVIRNEKYKVFELQWNDKDTYLLANQVDGRNMPALLDSVCGLQFSVNSGLYNIIYIYTYILVHIFQLSDSILNLS</sequence>
<dbReference type="AlphaFoldDB" id="A0A8K0ITC5"/>
<dbReference type="PANTHER" id="PTHR37248">
    <property type="entry name" value="TRANSLATION INITIATION FACTOR"/>
    <property type="match status" value="1"/>
</dbReference>
<keyword evidence="3" id="KW-1185">Reference proteome</keyword>
<feature type="region of interest" description="Disordered" evidence="1">
    <location>
        <begin position="1"/>
        <end position="31"/>
    </location>
</feature>
<gene>
    <name evidence="2" type="ORF">COCNU_13G005360</name>
</gene>
<dbReference type="OrthoDB" id="1920481at2759"/>
<comment type="caution">
    <text evidence="2">The sequence shown here is derived from an EMBL/GenBank/DDBJ whole genome shotgun (WGS) entry which is preliminary data.</text>
</comment>
<dbReference type="EMBL" id="CM017884">
    <property type="protein sequence ID" value="KAG1366746.1"/>
    <property type="molecule type" value="Genomic_DNA"/>
</dbReference>
<evidence type="ECO:0000313" key="2">
    <source>
        <dbReference type="EMBL" id="KAG1366746.1"/>
    </source>
</evidence>
<accession>A0A8K0ITC5</accession>
<evidence type="ECO:0000313" key="3">
    <source>
        <dbReference type="Proteomes" id="UP000797356"/>
    </source>
</evidence>
<proteinExistence type="predicted"/>
<name>A0A8K0ITC5_COCNU</name>
<reference evidence="2" key="1">
    <citation type="journal article" date="2017" name="Gigascience">
        <title>The genome draft of coconut (Cocos nucifera).</title>
        <authorList>
            <person name="Xiao Y."/>
            <person name="Xu P."/>
            <person name="Fan H."/>
            <person name="Baudouin L."/>
            <person name="Xia W."/>
            <person name="Bocs S."/>
            <person name="Xu J."/>
            <person name="Li Q."/>
            <person name="Guo A."/>
            <person name="Zhou L."/>
            <person name="Li J."/>
            <person name="Wu Y."/>
            <person name="Ma Z."/>
            <person name="Armero A."/>
            <person name="Issali A.E."/>
            <person name="Liu N."/>
            <person name="Peng M."/>
            <person name="Yang Y."/>
        </authorList>
    </citation>
    <scope>NUCLEOTIDE SEQUENCE</scope>
    <source>
        <tissue evidence="2">Spear leaf of Hainan Tall coconut</tissue>
    </source>
</reference>
<feature type="compositionally biased region" description="Basic and acidic residues" evidence="1">
    <location>
        <begin position="15"/>
        <end position="24"/>
    </location>
</feature>
<protein>
    <submittedName>
        <fullName evidence="2">Uncharacterized protein</fullName>
    </submittedName>
</protein>
<dbReference type="Proteomes" id="UP000797356">
    <property type="component" value="Chromosome 13"/>
</dbReference>
<reference evidence="2" key="2">
    <citation type="submission" date="2019-07" db="EMBL/GenBank/DDBJ databases">
        <authorList>
            <person name="Yang Y."/>
            <person name="Bocs S."/>
            <person name="Baudouin L."/>
        </authorList>
    </citation>
    <scope>NUCLEOTIDE SEQUENCE</scope>
    <source>
        <tissue evidence="2">Spear leaf of Hainan Tall coconut</tissue>
    </source>
</reference>